<name>A0ACC1I0T5_9FUNG</name>
<proteinExistence type="predicted"/>
<dbReference type="Proteomes" id="UP001150581">
    <property type="component" value="Unassembled WGS sequence"/>
</dbReference>
<reference evidence="1" key="1">
    <citation type="submission" date="2022-07" db="EMBL/GenBank/DDBJ databases">
        <title>Phylogenomic reconstructions and comparative analyses of Kickxellomycotina fungi.</title>
        <authorList>
            <person name="Reynolds N.K."/>
            <person name="Stajich J.E."/>
            <person name="Barry K."/>
            <person name="Grigoriev I.V."/>
            <person name="Crous P."/>
            <person name="Smith M.E."/>
        </authorList>
    </citation>
    <scope>NUCLEOTIDE SEQUENCE</scope>
    <source>
        <strain evidence="1">Benny 63K</strain>
    </source>
</reference>
<keyword evidence="2" id="KW-1185">Reference proteome</keyword>
<evidence type="ECO:0000313" key="2">
    <source>
        <dbReference type="Proteomes" id="UP001150581"/>
    </source>
</evidence>
<dbReference type="EMBL" id="JANBPG010003288">
    <property type="protein sequence ID" value="KAJ1882043.1"/>
    <property type="molecule type" value="Genomic_DNA"/>
</dbReference>
<organism evidence="1 2">
    <name type="scientific">Kickxella alabastrina</name>
    <dbReference type="NCBI Taxonomy" id="61397"/>
    <lineage>
        <taxon>Eukaryota</taxon>
        <taxon>Fungi</taxon>
        <taxon>Fungi incertae sedis</taxon>
        <taxon>Zoopagomycota</taxon>
        <taxon>Kickxellomycotina</taxon>
        <taxon>Kickxellomycetes</taxon>
        <taxon>Kickxellales</taxon>
        <taxon>Kickxellaceae</taxon>
        <taxon>Kickxella</taxon>
    </lineage>
</organism>
<accession>A0ACC1I0T5</accession>
<evidence type="ECO:0000313" key="1">
    <source>
        <dbReference type="EMBL" id="KAJ1882043.1"/>
    </source>
</evidence>
<protein>
    <submittedName>
        <fullName evidence="1">Uncharacterized protein</fullName>
    </submittedName>
</protein>
<feature type="non-terminal residue" evidence="1">
    <location>
        <position position="270"/>
    </location>
</feature>
<gene>
    <name evidence="1" type="ORF">LPJ66_011213</name>
</gene>
<sequence>MALGNERPRDDSAKSKSRSLTALGQSLRRGLTTRRSAKTAEPALDAQPESDSTANSRTNDRPHASLPSNSSNILHASYAKTSGYTPSPLSRGGVASGSTSGINSSGAGGGSSGNGGLATGSTAQIGLGTSDSSGIYGNIRTQRVSSASNAHPGSSSASGASAALTGASGSGPYRKTIYGGVGLNGMVKSGLNNSSPSLVASHAGSAPGVHSALAIVNESSPLVVRKGPPPASSGGGGPAVANRDYSFAIAANATSATVNAQSARSSNGAS</sequence>
<comment type="caution">
    <text evidence="1">The sequence shown here is derived from an EMBL/GenBank/DDBJ whole genome shotgun (WGS) entry which is preliminary data.</text>
</comment>